<name>A0ABQ0S7A9_9PSEU</name>
<evidence type="ECO:0000256" key="1">
    <source>
        <dbReference type="SAM" id="Phobius"/>
    </source>
</evidence>
<gene>
    <name evidence="2" type="ORF">PSA01_57800</name>
</gene>
<feature type="transmembrane region" description="Helical" evidence="1">
    <location>
        <begin position="64"/>
        <end position="82"/>
    </location>
</feature>
<keyword evidence="3" id="KW-1185">Reference proteome</keyword>
<feature type="transmembrane region" description="Helical" evidence="1">
    <location>
        <begin position="36"/>
        <end position="58"/>
    </location>
</feature>
<keyword evidence="1" id="KW-1133">Transmembrane helix</keyword>
<keyword evidence="1" id="KW-0472">Membrane</keyword>
<dbReference type="Proteomes" id="UP000320693">
    <property type="component" value="Unassembled WGS sequence"/>
</dbReference>
<accession>A0ABQ0S7A9</accession>
<feature type="transmembrane region" description="Helical" evidence="1">
    <location>
        <begin position="6"/>
        <end position="24"/>
    </location>
</feature>
<protein>
    <recommendedName>
        <fullName evidence="4">Ethanolamine permease</fullName>
    </recommendedName>
</protein>
<evidence type="ECO:0008006" key="4">
    <source>
        <dbReference type="Google" id="ProtNLM"/>
    </source>
</evidence>
<dbReference type="EMBL" id="BJNH01000091">
    <property type="protein sequence ID" value="GEC28751.1"/>
    <property type="molecule type" value="Genomic_DNA"/>
</dbReference>
<comment type="caution">
    <text evidence="2">The sequence shown here is derived from an EMBL/GenBank/DDBJ whole genome shotgun (WGS) entry which is preliminary data.</text>
</comment>
<evidence type="ECO:0000313" key="2">
    <source>
        <dbReference type="EMBL" id="GEC28751.1"/>
    </source>
</evidence>
<reference evidence="2 3" key="1">
    <citation type="submission" date="2019-06" db="EMBL/GenBank/DDBJ databases">
        <title>Whole genome shotgun sequence of Pseudonocardia saturnea NBRC 14499.</title>
        <authorList>
            <person name="Hosoyama A."/>
            <person name="Uohara A."/>
            <person name="Ohji S."/>
            <person name="Ichikawa N."/>
        </authorList>
    </citation>
    <scope>NUCLEOTIDE SEQUENCE [LARGE SCALE GENOMIC DNA]</scope>
    <source>
        <strain evidence="2 3">NBRC 14499</strain>
    </source>
</reference>
<evidence type="ECO:0000313" key="3">
    <source>
        <dbReference type="Proteomes" id="UP000320693"/>
    </source>
</evidence>
<organism evidence="2 3">
    <name type="scientific">Pseudonocardia saturnea</name>
    <dbReference type="NCBI Taxonomy" id="33909"/>
    <lineage>
        <taxon>Bacteria</taxon>
        <taxon>Bacillati</taxon>
        <taxon>Actinomycetota</taxon>
        <taxon>Actinomycetes</taxon>
        <taxon>Pseudonocardiales</taxon>
        <taxon>Pseudonocardiaceae</taxon>
        <taxon>Pseudonocardia</taxon>
    </lineage>
</organism>
<dbReference type="Gene3D" id="1.20.1740.10">
    <property type="entry name" value="Amino acid/polyamine transporter I"/>
    <property type="match status" value="1"/>
</dbReference>
<proteinExistence type="predicted"/>
<sequence length="108" mass="11489">MLLNMAVFGAALSYVLMMVGHIVLRRREPGMARPHRTPGGTVTTGFALVIAVLAVIATFLVDPIAAGATLGAFALFMVYFGLYSRHHLVAAAPDEEFAALAEAEEELT</sequence>
<keyword evidence="1" id="KW-0812">Transmembrane</keyword>
<dbReference type="SUPFAM" id="SSF82866">
    <property type="entry name" value="Multidrug efflux transporter AcrB transmembrane domain"/>
    <property type="match status" value="1"/>
</dbReference>